<dbReference type="InterPro" id="IPR050194">
    <property type="entry name" value="Glycosyltransferase_grp1"/>
</dbReference>
<dbReference type="AlphaFoldDB" id="A0A809RZ80"/>
<feature type="domain" description="Glycosyl transferase family 1" evidence="1">
    <location>
        <begin position="200"/>
        <end position="340"/>
    </location>
</feature>
<dbReference type="SUPFAM" id="SSF53756">
    <property type="entry name" value="UDP-Glycosyltransferase/glycogen phosphorylase"/>
    <property type="match status" value="1"/>
</dbReference>
<dbReference type="PANTHER" id="PTHR45947:SF13">
    <property type="entry name" value="TRANSFERASE"/>
    <property type="match status" value="1"/>
</dbReference>
<dbReference type="KEGG" id="sniv:SFSGTM_02260"/>
<keyword evidence="4" id="KW-1185">Reference proteome</keyword>
<proteinExistence type="predicted"/>
<sequence length="381" mass="42348">MGELGWENAFFSMNHPKNIETKWSKYFIDEIEFGHSYSVIDKLKMASKVIYSFEAQKKLNTLLNDYPADVAHLHCIYHHLSPSILPTLAKAGVPIVMTAHDLKIACPAYKMLNDNGICEQCKGGNLLNVATNRCIRGSLAPSAIVAMESLLHQKLNTYKKYLSKIVVPSRFFMEKFIEWGWPRDKFVYIPNYIDASRFTPTYEPGNYFLFFGRLAQEKGVATLLRAAKQAGIKLKIAGTGPEEEAMHALQAELQGDVEFLGYQSGAALHALIAGARAIVLPSEWYENAPMSILESYGFGKPVIGANIGGIPEMIEDGLTGWQFESRNVEDLAAVLSRVNAMPDAEVAKHGRAGRALVEERFNRAGYVNSTLKMYADLGLKT</sequence>
<evidence type="ECO:0000259" key="2">
    <source>
        <dbReference type="Pfam" id="PF13579"/>
    </source>
</evidence>
<dbReference type="Pfam" id="PF13579">
    <property type="entry name" value="Glyco_trans_4_4"/>
    <property type="match status" value="1"/>
</dbReference>
<dbReference type="EMBL" id="AP021881">
    <property type="protein sequence ID" value="BBO99517.1"/>
    <property type="molecule type" value="Genomic_DNA"/>
</dbReference>
<dbReference type="PANTHER" id="PTHR45947">
    <property type="entry name" value="SULFOQUINOVOSYL TRANSFERASE SQD2"/>
    <property type="match status" value="1"/>
</dbReference>
<dbReference type="Proteomes" id="UP000463939">
    <property type="component" value="Chromosome"/>
</dbReference>
<dbReference type="Pfam" id="PF00534">
    <property type="entry name" value="Glycos_transf_1"/>
    <property type="match status" value="1"/>
</dbReference>
<name>A0A809RZ80_9PROT</name>
<gene>
    <name evidence="3" type="ORF">SFSGTM_02260</name>
</gene>
<keyword evidence="3" id="KW-0808">Transferase</keyword>
<protein>
    <submittedName>
        <fullName evidence="3">Glycosyl transferase</fullName>
    </submittedName>
</protein>
<accession>A0A809RZ80</accession>
<dbReference type="Gene3D" id="3.40.50.2000">
    <property type="entry name" value="Glycogen Phosphorylase B"/>
    <property type="match status" value="2"/>
</dbReference>
<organism evidence="3 4">
    <name type="scientific">Sulfuriferula nivalis</name>
    <dbReference type="NCBI Taxonomy" id="2675298"/>
    <lineage>
        <taxon>Bacteria</taxon>
        <taxon>Pseudomonadati</taxon>
        <taxon>Pseudomonadota</taxon>
        <taxon>Betaproteobacteria</taxon>
        <taxon>Nitrosomonadales</taxon>
        <taxon>Sulfuricellaceae</taxon>
        <taxon>Sulfuriferula</taxon>
    </lineage>
</organism>
<dbReference type="InterPro" id="IPR028098">
    <property type="entry name" value="Glyco_trans_4-like_N"/>
</dbReference>
<dbReference type="GO" id="GO:0016757">
    <property type="term" value="F:glycosyltransferase activity"/>
    <property type="evidence" value="ECO:0007669"/>
    <property type="project" value="InterPro"/>
</dbReference>
<dbReference type="CDD" id="cd03801">
    <property type="entry name" value="GT4_PimA-like"/>
    <property type="match status" value="1"/>
</dbReference>
<evidence type="ECO:0000313" key="3">
    <source>
        <dbReference type="EMBL" id="BBO99517.1"/>
    </source>
</evidence>
<evidence type="ECO:0000313" key="4">
    <source>
        <dbReference type="Proteomes" id="UP000463939"/>
    </source>
</evidence>
<evidence type="ECO:0000259" key="1">
    <source>
        <dbReference type="Pfam" id="PF00534"/>
    </source>
</evidence>
<feature type="domain" description="Glycosyltransferase subfamily 4-like N-terminal" evidence="2">
    <location>
        <begin position="56"/>
        <end position="191"/>
    </location>
</feature>
<reference evidence="4" key="1">
    <citation type="submission" date="2019-11" db="EMBL/GenBank/DDBJ databases">
        <title>Isolation and characterization of a novel species in the genus Sulfuriferula.</title>
        <authorList>
            <person name="Mochizuki J."/>
            <person name="Kojima H."/>
            <person name="Fukui M."/>
        </authorList>
    </citation>
    <scope>NUCLEOTIDE SEQUENCE [LARGE SCALE GENOMIC DNA]</scope>
    <source>
        <strain evidence="4">SGTM</strain>
    </source>
</reference>
<dbReference type="InterPro" id="IPR001296">
    <property type="entry name" value="Glyco_trans_1"/>
</dbReference>